<keyword evidence="1" id="KW-0489">Methyltransferase</keyword>
<keyword evidence="2" id="KW-0808">Transferase</keyword>
<dbReference type="AlphaFoldDB" id="A0A644X9I9"/>
<comment type="caution">
    <text evidence="4">The sequence shown here is derived from an EMBL/GenBank/DDBJ whole genome shotgun (WGS) entry which is preliminary data.</text>
</comment>
<dbReference type="GO" id="GO:0032259">
    <property type="term" value="P:methylation"/>
    <property type="evidence" value="ECO:0007669"/>
    <property type="project" value="UniProtKB-KW"/>
</dbReference>
<dbReference type="GO" id="GO:0003677">
    <property type="term" value="F:DNA binding"/>
    <property type="evidence" value="ECO:0007669"/>
    <property type="project" value="InterPro"/>
</dbReference>
<sequence>MRDIISICTSEGDRILDFFMGSGTTHATAHKMKRKYIGIEQMSYLNSVSVPRLQKVIEGEQTGISTDVNWQGGNTFVYAELKSLNDEYIHQIQCSHDEVSLQVVLSKMKQSAYLNFKIELEKISFNNEEYSLLSLDEKKRILFEILDLNQLYLSYSEIDDLQYDISNSTKQFNRSFYDRLGGE</sequence>
<evidence type="ECO:0000259" key="3">
    <source>
        <dbReference type="Pfam" id="PF01555"/>
    </source>
</evidence>
<protein>
    <recommendedName>
        <fullName evidence="3">DNA methylase N-4/N-6 domain-containing protein</fullName>
    </recommendedName>
</protein>
<evidence type="ECO:0000313" key="4">
    <source>
        <dbReference type="EMBL" id="MPM12577.1"/>
    </source>
</evidence>
<feature type="domain" description="DNA methylase N-4/N-6" evidence="3">
    <location>
        <begin position="1"/>
        <end position="43"/>
    </location>
</feature>
<dbReference type="PRINTS" id="PR00508">
    <property type="entry name" value="S21N4MTFRASE"/>
</dbReference>
<reference evidence="4" key="1">
    <citation type="submission" date="2019-08" db="EMBL/GenBank/DDBJ databases">
        <authorList>
            <person name="Kucharzyk K."/>
            <person name="Murdoch R.W."/>
            <person name="Higgins S."/>
            <person name="Loffler F."/>
        </authorList>
    </citation>
    <scope>NUCLEOTIDE SEQUENCE</scope>
</reference>
<evidence type="ECO:0000256" key="2">
    <source>
        <dbReference type="ARBA" id="ARBA00022679"/>
    </source>
</evidence>
<dbReference type="InterPro" id="IPR029063">
    <property type="entry name" value="SAM-dependent_MTases_sf"/>
</dbReference>
<organism evidence="4">
    <name type="scientific">bioreactor metagenome</name>
    <dbReference type="NCBI Taxonomy" id="1076179"/>
    <lineage>
        <taxon>unclassified sequences</taxon>
        <taxon>metagenomes</taxon>
        <taxon>ecological metagenomes</taxon>
    </lineage>
</organism>
<dbReference type="InterPro" id="IPR001091">
    <property type="entry name" value="RM_Methyltransferase"/>
</dbReference>
<dbReference type="EMBL" id="VSSQ01001993">
    <property type="protein sequence ID" value="MPM12577.1"/>
    <property type="molecule type" value="Genomic_DNA"/>
</dbReference>
<dbReference type="Pfam" id="PF01555">
    <property type="entry name" value="N6_N4_Mtase"/>
    <property type="match status" value="1"/>
</dbReference>
<accession>A0A644X9I9</accession>
<dbReference type="SUPFAM" id="SSF53335">
    <property type="entry name" value="S-adenosyl-L-methionine-dependent methyltransferases"/>
    <property type="match status" value="1"/>
</dbReference>
<dbReference type="GO" id="GO:0008170">
    <property type="term" value="F:N-methyltransferase activity"/>
    <property type="evidence" value="ECO:0007669"/>
    <property type="project" value="InterPro"/>
</dbReference>
<dbReference type="InterPro" id="IPR002941">
    <property type="entry name" value="DNA_methylase_N4/N6"/>
</dbReference>
<name>A0A644X9I9_9ZZZZ</name>
<evidence type="ECO:0000256" key="1">
    <source>
        <dbReference type="ARBA" id="ARBA00022603"/>
    </source>
</evidence>
<proteinExistence type="predicted"/>
<gene>
    <name evidence="4" type="ORF">SDC9_58930</name>
</gene>
<dbReference type="Gene3D" id="3.40.50.150">
    <property type="entry name" value="Vaccinia Virus protein VP39"/>
    <property type="match status" value="1"/>
</dbReference>